<evidence type="ECO:0000313" key="2">
    <source>
        <dbReference type="EnsemblMetazoa" id="ISCW018374-PA"/>
    </source>
</evidence>
<dbReference type="EMBL" id="DS730419">
    <property type="protein sequence ID" value="EEC06968.1"/>
    <property type="molecule type" value="Genomic_DNA"/>
</dbReference>
<accession>B7PK46</accession>
<proteinExistence type="predicted"/>
<name>B7PK46_IXOSC</name>
<dbReference type="VEuPathDB" id="VectorBase:ISCW018374"/>
<reference evidence="1 3" key="1">
    <citation type="submission" date="2008-03" db="EMBL/GenBank/DDBJ databases">
        <title>Annotation of Ixodes scapularis.</title>
        <authorList>
            <consortium name="Ixodes scapularis Genome Project Consortium"/>
            <person name="Caler E."/>
            <person name="Hannick L.I."/>
            <person name="Bidwell S."/>
            <person name="Joardar V."/>
            <person name="Thiagarajan M."/>
            <person name="Amedeo P."/>
            <person name="Galinsky K.J."/>
            <person name="Schobel S."/>
            <person name="Inman J."/>
            <person name="Hostetler J."/>
            <person name="Miller J."/>
            <person name="Hammond M."/>
            <person name="Megy K."/>
            <person name="Lawson D."/>
            <person name="Kodira C."/>
            <person name="Sutton G."/>
            <person name="Meyer J."/>
            <person name="Hill C.A."/>
            <person name="Birren B."/>
            <person name="Nene V."/>
            <person name="Collins F."/>
            <person name="Alarcon-Chaidez F."/>
            <person name="Wikel S."/>
            <person name="Strausberg R."/>
        </authorList>
    </citation>
    <scope>NUCLEOTIDE SEQUENCE [LARGE SCALE GENOMIC DNA]</scope>
    <source>
        <strain evidence="3">Wikel</strain>
        <strain evidence="1">Wikel colony</strain>
    </source>
</reference>
<evidence type="ECO:0000313" key="1">
    <source>
        <dbReference type="EMBL" id="EEC06968.1"/>
    </source>
</evidence>
<dbReference type="EnsemblMetazoa" id="ISCW018374-RA">
    <property type="protein sequence ID" value="ISCW018374-PA"/>
    <property type="gene ID" value="ISCW018374"/>
</dbReference>
<sequence>MWVMTETGRDNQRRVASNQGYTLSANVNHYGATLAQGHPPTPATVSASIGPHPWWPLHPVAVQASHCKTQQLATAPAPFPPIPQQLPQWTFQQAQTPTVVAPYQPTSRPTPQWTQPWASAHTSREHQQCQCCKGAGHAAGSCAMGRPCNQPCYYCCSQRGHLQANCPGNRWT</sequence>
<keyword evidence="3" id="KW-1185">Reference proteome</keyword>
<dbReference type="PaxDb" id="6945-B7PK46"/>
<dbReference type="EMBL" id="ABJB010257317">
    <property type="status" value="NOT_ANNOTATED_CDS"/>
    <property type="molecule type" value="Genomic_DNA"/>
</dbReference>
<protein>
    <recommendedName>
        <fullName evidence="4">CCHC-type domain-containing protein</fullName>
    </recommendedName>
</protein>
<dbReference type="EMBL" id="ABJB010897065">
    <property type="status" value="NOT_ANNOTATED_CDS"/>
    <property type="molecule type" value="Genomic_DNA"/>
</dbReference>
<organism>
    <name type="scientific">Ixodes scapularis</name>
    <name type="common">Black-legged tick</name>
    <name type="synonym">Deer tick</name>
    <dbReference type="NCBI Taxonomy" id="6945"/>
    <lineage>
        <taxon>Eukaryota</taxon>
        <taxon>Metazoa</taxon>
        <taxon>Ecdysozoa</taxon>
        <taxon>Arthropoda</taxon>
        <taxon>Chelicerata</taxon>
        <taxon>Arachnida</taxon>
        <taxon>Acari</taxon>
        <taxon>Parasitiformes</taxon>
        <taxon>Ixodida</taxon>
        <taxon>Ixodoidea</taxon>
        <taxon>Ixodidae</taxon>
        <taxon>Ixodinae</taxon>
        <taxon>Ixodes</taxon>
    </lineage>
</organism>
<dbReference type="InParanoid" id="B7PK46"/>
<reference evidence="2" key="2">
    <citation type="submission" date="2020-05" db="UniProtKB">
        <authorList>
            <consortium name="EnsemblMetazoa"/>
        </authorList>
    </citation>
    <scope>IDENTIFICATION</scope>
    <source>
        <strain evidence="2">wikel</strain>
    </source>
</reference>
<dbReference type="AlphaFoldDB" id="B7PK46"/>
<dbReference type="Proteomes" id="UP000001555">
    <property type="component" value="Unassembled WGS sequence"/>
</dbReference>
<dbReference type="VEuPathDB" id="VectorBase:ISCI018374"/>
<dbReference type="HOGENOM" id="CLU_1556985_0_0_1"/>
<evidence type="ECO:0008006" key="4">
    <source>
        <dbReference type="Google" id="ProtNLM"/>
    </source>
</evidence>
<gene>
    <name evidence="1" type="ORF">IscW_ISCW018374</name>
</gene>
<evidence type="ECO:0000313" key="3">
    <source>
        <dbReference type="Proteomes" id="UP000001555"/>
    </source>
</evidence>